<dbReference type="SUPFAM" id="SSF51445">
    <property type="entry name" value="(Trans)glycosidases"/>
    <property type="match status" value="1"/>
</dbReference>
<dbReference type="Gene3D" id="3.20.20.70">
    <property type="entry name" value="Aldolase class I"/>
    <property type="match status" value="1"/>
</dbReference>
<comment type="caution">
    <text evidence="3">The sequence shown here is derived from an EMBL/GenBank/DDBJ whole genome shotgun (WGS) entry which is preliminary data.</text>
</comment>
<evidence type="ECO:0000313" key="3">
    <source>
        <dbReference type="EMBL" id="MTE28504.1"/>
    </source>
</evidence>
<feature type="non-terminal residue" evidence="3">
    <location>
        <position position="78"/>
    </location>
</feature>
<organism evidence="3 4">
    <name type="scientific">Winogradskyella ouciana</name>
    <dbReference type="NCBI Taxonomy" id="2608631"/>
    <lineage>
        <taxon>Bacteria</taxon>
        <taxon>Pseudomonadati</taxon>
        <taxon>Bacteroidota</taxon>
        <taxon>Flavobacteriia</taxon>
        <taxon>Flavobacteriales</taxon>
        <taxon>Flavobacteriaceae</taxon>
        <taxon>Winogradskyella</taxon>
    </lineage>
</organism>
<dbReference type="GO" id="GO:0016052">
    <property type="term" value="P:carbohydrate catabolic process"/>
    <property type="evidence" value="ECO:0007669"/>
    <property type="project" value="InterPro"/>
</dbReference>
<dbReference type="InterPro" id="IPR050985">
    <property type="entry name" value="Alpha-glycosidase_related"/>
</dbReference>
<protein>
    <submittedName>
        <fullName evidence="3">Alpha-galactosidase</fullName>
    </submittedName>
</protein>
<evidence type="ECO:0000256" key="2">
    <source>
        <dbReference type="ARBA" id="ARBA00023295"/>
    </source>
</evidence>
<proteinExistence type="predicted"/>
<dbReference type="PANTHER" id="PTHR43053:SF3">
    <property type="entry name" value="ALPHA-GALACTOSIDASE C-RELATED"/>
    <property type="match status" value="1"/>
</dbReference>
<dbReference type="Pfam" id="PF02065">
    <property type="entry name" value="Melibiase"/>
    <property type="match status" value="1"/>
</dbReference>
<sequence>TYFNFTADKILEIADAGKEMGIELFVLDDGWFGKRDNDKSSLGDWFVDLRKLPDGLDNLANHVKEKGMQFGIWMEPEM</sequence>
<dbReference type="GO" id="GO:0004557">
    <property type="term" value="F:alpha-galactosidase activity"/>
    <property type="evidence" value="ECO:0007669"/>
    <property type="project" value="InterPro"/>
</dbReference>
<dbReference type="AlphaFoldDB" id="A0A7K1GIB7"/>
<dbReference type="PROSITE" id="PS00512">
    <property type="entry name" value="ALPHA_GALACTOSIDASE"/>
    <property type="match status" value="1"/>
</dbReference>
<gene>
    <name evidence="3" type="ORF">F1003_16440</name>
</gene>
<accession>A0A7K1GIB7</accession>
<dbReference type="PRINTS" id="PR00743">
    <property type="entry name" value="GLHYDRLASE36"/>
</dbReference>
<keyword evidence="1" id="KW-0378">Hydrolase</keyword>
<dbReference type="PANTHER" id="PTHR43053">
    <property type="entry name" value="GLYCOSIDASE FAMILY 31"/>
    <property type="match status" value="1"/>
</dbReference>
<dbReference type="Proteomes" id="UP000447545">
    <property type="component" value="Unassembled WGS sequence"/>
</dbReference>
<keyword evidence="4" id="KW-1185">Reference proteome</keyword>
<dbReference type="InterPro" id="IPR002252">
    <property type="entry name" value="Glyco_hydro_36"/>
</dbReference>
<dbReference type="InterPro" id="IPR000111">
    <property type="entry name" value="Glyco_hydro_27/36_CS"/>
</dbReference>
<keyword evidence="2" id="KW-0326">Glycosidase</keyword>
<dbReference type="InterPro" id="IPR017853">
    <property type="entry name" value="GH"/>
</dbReference>
<evidence type="ECO:0000313" key="4">
    <source>
        <dbReference type="Proteomes" id="UP000447545"/>
    </source>
</evidence>
<dbReference type="EMBL" id="WJYA01000310">
    <property type="protein sequence ID" value="MTE28504.1"/>
    <property type="molecule type" value="Genomic_DNA"/>
</dbReference>
<dbReference type="InterPro" id="IPR013785">
    <property type="entry name" value="Aldolase_TIM"/>
</dbReference>
<reference evidence="3 4" key="1">
    <citation type="submission" date="2019-11" db="EMBL/GenBank/DDBJ databases">
        <title>Winogradskyella ouciana sp. nov., isolated from the hadal seawater of the Mariana Trench.</title>
        <authorList>
            <person name="Liu R."/>
        </authorList>
    </citation>
    <scope>NUCLEOTIDE SEQUENCE [LARGE SCALE GENOMIC DNA]</scope>
    <source>
        <strain evidence="3 4">ZXX205</strain>
    </source>
</reference>
<feature type="non-terminal residue" evidence="3">
    <location>
        <position position="1"/>
    </location>
</feature>
<evidence type="ECO:0000256" key="1">
    <source>
        <dbReference type="ARBA" id="ARBA00022801"/>
    </source>
</evidence>
<name>A0A7K1GIB7_9FLAO</name>